<keyword evidence="4" id="KW-1185">Reference proteome</keyword>
<reference evidence="3 4" key="2">
    <citation type="journal article" date="2021" name="Curr. Genet.">
        <title>Genetic response to nitrogen starvation in the aggressive Eucalyptus foliar pathogen Teratosphaeria destructans.</title>
        <authorList>
            <person name="Havenga M."/>
            <person name="Wingfield B.D."/>
            <person name="Wingfield M.J."/>
            <person name="Dreyer L.L."/>
            <person name="Roets F."/>
            <person name="Aylward J."/>
        </authorList>
    </citation>
    <scope>NUCLEOTIDE SEQUENCE [LARGE SCALE GENOMIC DNA]</scope>
    <source>
        <strain evidence="3">CMW44962</strain>
    </source>
</reference>
<protein>
    <submittedName>
        <fullName evidence="3">Uncharacterized protein</fullName>
    </submittedName>
</protein>
<feature type="compositionally biased region" description="Low complexity" evidence="1">
    <location>
        <begin position="53"/>
        <end position="67"/>
    </location>
</feature>
<feature type="transmembrane region" description="Helical" evidence="2">
    <location>
        <begin position="216"/>
        <end position="234"/>
    </location>
</feature>
<organism evidence="3 4">
    <name type="scientific">Teratosphaeria destructans</name>
    <dbReference type="NCBI Taxonomy" id="418781"/>
    <lineage>
        <taxon>Eukaryota</taxon>
        <taxon>Fungi</taxon>
        <taxon>Dikarya</taxon>
        <taxon>Ascomycota</taxon>
        <taxon>Pezizomycotina</taxon>
        <taxon>Dothideomycetes</taxon>
        <taxon>Dothideomycetidae</taxon>
        <taxon>Mycosphaerellales</taxon>
        <taxon>Teratosphaeriaceae</taxon>
        <taxon>Teratosphaeria</taxon>
    </lineage>
</organism>
<feature type="compositionally biased region" description="Polar residues" evidence="1">
    <location>
        <begin position="41"/>
        <end position="52"/>
    </location>
</feature>
<dbReference type="AlphaFoldDB" id="A0A9W7SJD7"/>
<feature type="region of interest" description="Disordered" evidence="1">
    <location>
        <begin position="1"/>
        <end position="155"/>
    </location>
</feature>
<sequence length="576" mass="64487">MILSTDMTARQAYMQESHPSLQASMEDYEAREFSPTFPDLPSQNSGFRSGVNSEYSEQSSRRSYSPPAWRKAGSGWFKHPSLSPSRAGYKSKEPSPQFHDATEDGDGEVTEYRMATRVPLPGSPTKGRSPTNSPEPPTFAHAGEIDRGGGAHVNTQVTPTLEPQAETEDAVDTPTQNNYFRFSTRLDVVQRTQPIEDSVIAVKKAIRHVQKSKWNTFVYCFGALLAWLLTINILSTPSYGPVPDIIKVAGLAKSFEPAIYYSEHGHAQIGELQETGVAVWDLGESVRNTNMTSAPIIVRQLDELSDSIKTLAVELTRFFAGVDGDVDNILLTMEWAQRELTTLSMISPSTISSVWSNTHTLLTRIGLVGQGQLAQALLGQTHQQMTRATLERVFNEYLSVLEEAINTELTYSIQLFQLFEAIDQQFLNLQRTVIREQDTQEKLESDFLGSMWTRVIGVNASKMRKYEKNRDLLASVRDRTVRNKHVLVDHNQRLRQLQSNLETLRRKLVSPLVRSQNSSTLSVEDQIKGLEGTYTELKTSREVQRRKMMEIVYGAGDRRHGMPGGMIGDAGGARLN</sequence>
<evidence type="ECO:0000256" key="1">
    <source>
        <dbReference type="SAM" id="MobiDB-lite"/>
    </source>
</evidence>
<keyword evidence="2" id="KW-0472">Membrane</keyword>
<evidence type="ECO:0000256" key="2">
    <source>
        <dbReference type="SAM" id="Phobius"/>
    </source>
</evidence>
<dbReference type="EMBL" id="RIBY02002445">
    <property type="protein sequence ID" value="KAH9812971.1"/>
    <property type="molecule type" value="Genomic_DNA"/>
</dbReference>
<evidence type="ECO:0000313" key="3">
    <source>
        <dbReference type="EMBL" id="KAH9812971.1"/>
    </source>
</evidence>
<accession>A0A9W7SJD7</accession>
<reference evidence="3 4" key="1">
    <citation type="journal article" date="2018" name="IMA Fungus">
        <title>IMA Genome-F 10: Nine draft genome sequences of Claviceps purpurea s.lat., including C. arundinis, C. humidiphila, and C. cf. spartinae, pseudomolecules for the pitch canker pathogen Fusarium circinatum, draft genome of Davidsoniella eucalypti, Grosmannia galeiformis, Quambalaria eucalypti, and Teratosphaeria destructans.</title>
        <authorList>
            <person name="Wingfield B.D."/>
            <person name="Liu M."/>
            <person name="Nguyen H.D."/>
            <person name="Lane F.A."/>
            <person name="Morgan S.W."/>
            <person name="De Vos L."/>
            <person name="Wilken P.M."/>
            <person name="Duong T.A."/>
            <person name="Aylward J."/>
            <person name="Coetzee M.P."/>
            <person name="Dadej K."/>
            <person name="De Beer Z.W."/>
            <person name="Findlay W."/>
            <person name="Havenga M."/>
            <person name="Kolarik M."/>
            <person name="Menzies J.G."/>
            <person name="Naidoo K."/>
            <person name="Pochopski O."/>
            <person name="Shoukouhi P."/>
            <person name="Santana Q.C."/>
            <person name="Seifert K.A."/>
            <person name="Soal N."/>
            <person name="Steenkamp E.T."/>
            <person name="Tatham C.T."/>
            <person name="van der Nest M.A."/>
            <person name="Wingfield M.J."/>
        </authorList>
    </citation>
    <scope>NUCLEOTIDE SEQUENCE [LARGE SCALE GENOMIC DNA]</scope>
    <source>
        <strain evidence="3">CMW44962</strain>
    </source>
</reference>
<keyword evidence="2" id="KW-1133">Transmembrane helix</keyword>
<dbReference type="Proteomes" id="UP001138500">
    <property type="component" value="Unassembled WGS sequence"/>
</dbReference>
<proteinExistence type="predicted"/>
<gene>
    <name evidence="3" type="ORF">Tdes44962_MAKER05738</name>
</gene>
<dbReference type="OrthoDB" id="4202871at2759"/>
<evidence type="ECO:0000313" key="4">
    <source>
        <dbReference type="Proteomes" id="UP001138500"/>
    </source>
</evidence>
<comment type="caution">
    <text evidence="3">The sequence shown here is derived from an EMBL/GenBank/DDBJ whole genome shotgun (WGS) entry which is preliminary data.</text>
</comment>
<name>A0A9W7SJD7_9PEZI</name>
<keyword evidence="2" id="KW-0812">Transmembrane</keyword>